<gene>
    <name evidence="1" type="ORF">T4D_11860</name>
</gene>
<accession>A0A0V1G005</accession>
<dbReference type="AlphaFoldDB" id="A0A0V1G005"/>
<dbReference type="EMBL" id="JYDT01000012">
    <property type="protein sequence ID" value="KRY91565.1"/>
    <property type="molecule type" value="Genomic_DNA"/>
</dbReference>
<proteinExistence type="predicted"/>
<keyword evidence="2" id="KW-1185">Reference proteome</keyword>
<evidence type="ECO:0000313" key="1">
    <source>
        <dbReference type="EMBL" id="KRY91565.1"/>
    </source>
</evidence>
<organism evidence="1 2">
    <name type="scientific">Trichinella pseudospiralis</name>
    <name type="common">Parasitic roundworm</name>
    <dbReference type="NCBI Taxonomy" id="6337"/>
    <lineage>
        <taxon>Eukaryota</taxon>
        <taxon>Metazoa</taxon>
        <taxon>Ecdysozoa</taxon>
        <taxon>Nematoda</taxon>
        <taxon>Enoplea</taxon>
        <taxon>Dorylaimia</taxon>
        <taxon>Trichinellida</taxon>
        <taxon>Trichinellidae</taxon>
        <taxon>Trichinella</taxon>
    </lineage>
</organism>
<dbReference type="Proteomes" id="UP000054995">
    <property type="component" value="Unassembled WGS sequence"/>
</dbReference>
<comment type="caution">
    <text evidence="1">The sequence shown here is derived from an EMBL/GenBank/DDBJ whole genome shotgun (WGS) entry which is preliminary data.</text>
</comment>
<evidence type="ECO:0000313" key="2">
    <source>
        <dbReference type="Proteomes" id="UP000054995"/>
    </source>
</evidence>
<dbReference type="OrthoDB" id="5919369at2759"/>
<sequence length="105" mass="11697">MRLFLNRRSVRSSITQTQSVQSKKLWKALTNQIDQNEIFSRPALLGTAVLLASVSSKQTKAFCLAPGTFVSALDFDKVSKVSGVSANRQYRLIGEKKKENLDAQH</sequence>
<name>A0A0V1G005_TRIPS</name>
<protein>
    <submittedName>
        <fullName evidence="1">Uncharacterized protein</fullName>
    </submittedName>
</protein>
<reference evidence="1 2" key="1">
    <citation type="submission" date="2015-01" db="EMBL/GenBank/DDBJ databases">
        <title>Evolution of Trichinella species and genotypes.</title>
        <authorList>
            <person name="Korhonen P.K."/>
            <person name="Edoardo P."/>
            <person name="Giuseppe L.R."/>
            <person name="Gasser R.B."/>
        </authorList>
    </citation>
    <scope>NUCLEOTIDE SEQUENCE [LARGE SCALE GENOMIC DNA]</scope>
    <source>
        <strain evidence="1">ISS470</strain>
    </source>
</reference>